<keyword evidence="14" id="KW-1185">Reference proteome</keyword>
<dbReference type="InterPro" id="IPR023996">
    <property type="entry name" value="TonB-dep_OMP_SusC/RagA"/>
</dbReference>
<gene>
    <name evidence="13" type="ORF">H4075_05130</name>
</gene>
<dbReference type="NCBIfam" id="TIGR04057">
    <property type="entry name" value="SusC_RagA_signa"/>
    <property type="match status" value="1"/>
</dbReference>
<evidence type="ECO:0000256" key="2">
    <source>
        <dbReference type="ARBA" id="ARBA00022448"/>
    </source>
</evidence>
<evidence type="ECO:0000256" key="8">
    <source>
        <dbReference type="PROSITE-ProRule" id="PRU01360"/>
    </source>
</evidence>
<dbReference type="SUPFAM" id="SSF49464">
    <property type="entry name" value="Carboxypeptidase regulatory domain-like"/>
    <property type="match status" value="1"/>
</dbReference>
<comment type="similarity">
    <text evidence="8 9">Belongs to the TonB-dependent receptor family.</text>
</comment>
<dbReference type="NCBIfam" id="TIGR04056">
    <property type="entry name" value="OMP_RagA_SusC"/>
    <property type="match status" value="1"/>
</dbReference>
<dbReference type="Pfam" id="PF00593">
    <property type="entry name" value="TonB_dep_Rec_b-barrel"/>
    <property type="match status" value="1"/>
</dbReference>
<evidence type="ECO:0000256" key="7">
    <source>
        <dbReference type="ARBA" id="ARBA00023237"/>
    </source>
</evidence>
<name>A0A7G5XJD3_9BACT</name>
<feature type="domain" description="TonB-dependent receptor-like beta-barrel" evidence="11">
    <location>
        <begin position="435"/>
        <end position="971"/>
    </location>
</feature>
<keyword evidence="3 8" id="KW-1134">Transmembrane beta strand</keyword>
<dbReference type="Pfam" id="PF07715">
    <property type="entry name" value="Plug"/>
    <property type="match status" value="1"/>
</dbReference>
<keyword evidence="2 8" id="KW-0813">Transport</keyword>
<sequence length="1012" mass="110299">MKKRMLMLLMILSSVLYVSAQELKVTGTVTNAATGAGAEGVSVTVKGSKRGTVTGSNGDFSITANKGDALVFSGIGFVAKEVTVDDATMSVSLEAAAGNLGEVVVVGYGTQRRSNITSAVATVKGDQLIKRPIASTSMALQGFAPGVVIQQGSGQPGADGGAINIRGIGSITGSSSPLIIVDGVEGVSLNDVDPNIIENVSILKDAASTAVYGVRGTNGVILIKTKRGQSGKTSISYNGFVSQQTPTNFPNLLSSVDHMILENEYSTNAGGPVIHNDAKINTYRTTSADNMNVFNTDWKDLIFQNSGLMQNHNIIINGGSDKASFLVSGTYLNQQGLVVNNSFKKYDLRMNGDINLTKKIKFTTDLFYTKSTSVQPGGMSPNEIIQRGISMARLWPGKFDNEKYGDAGQSNRINPVGAAESSGFNHAETPTLSVRFGLSAEVFRNFVIDASYNARTSNTEAYVARGSYDVYNPNPATNTYLLAQVIGDSALNYTNRRNITNQYNISGTYSYNLKQDHQFKLQGGFQALDNRVTAVTAGRQGLPDPNRPYLNLASPTQQTSGGSATDYSLVGFFGRFNYNYAQKYLLEVTGRYDGSSRFSQILNKQWGFFPGVSAGWVISRENFMQDVSFIDFAKLRVSYGETGNQEVGENYPFVSTINAGTAYYFNNVLTGGSSLGNIPNEAISWETSKQSNIGIDLTVLKNRLNVTFDIYQKKVEDNLIDFPISLAQGYTSSSTIPRNAASFVNNGWEFSATYRDKIGKFNYSITGNLSDVRTKTLDTKGRDIVSGNQLTREGYPLFSYFVFLTDGLYQQGDNFTVPSNSTRTTGAGDIKFVDVNKDGIINASDRVLIGNNFPRYDYSLNLNADYKGFDLNIFLFGVGKRDNYISGVAVQPFNAGNWFASGLESALDRWTPTNTDAKYPRLYSGGNGNYVSSDYWLRNGAFMRVKHITLGYTLARNISEKLRIQQLRVYVNTVNPFTFSNYEPGFDPEVSNTNGSFYPIMRTTTVGINLKF</sequence>
<dbReference type="GO" id="GO:0009279">
    <property type="term" value="C:cell outer membrane"/>
    <property type="evidence" value="ECO:0007669"/>
    <property type="project" value="UniProtKB-SubCell"/>
</dbReference>
<dbReference type="InterPro" id="IPR036942">
    <property type="entry name" value="Beta-barrel_TonB_sf"/>
</dbReference>
<evidence type="ECO:0000256" key="3">
    <source>
        <dbReference type="ARBA" id="ARBA00022452"/>
    </source>
</evidence>
<evidence type="ECO:0000313" key="13">
    <source>
        <dbReference type="EMBL" id="QNA45586.1"/>
    </source>
</evidence>
<dbReference type="Proteomes" id="UP000515344">
    <property type="component" value="Chromosome"/>
</dbReference>
<dbReference type="EMBL" id="CP060007">
    <property type="protein sequence ID" value="QNA45586.1"/>
    <property type="molecule type" value="Genomic_DNA"/>
</dbReference>
<evidence type="ECO:0000256" key="10">
    <source>
        <dbReference type="SAM" id="SignalP"/>
    </source>
</evidence>
<dbReference type="PROSITE" id="PS52016">
    <property type="entry name" value="TONB_DEPENDENT_REC_3"/>
    <property type="match status" value="1"/>
</dbReference>
<organism evidence="13 14">
    <name type="scientific">Lacibacter sediminis</name>
    <dbReference type="NCBI Taxonomy" id="2760713"/>
    <lineage>
        <taxon>Bacteria</taxon>
        <taxon>Pseudomonadati</taxon>
        <taxon>Bacteroidota</taxon>
        <taxon>Chitinophagia</taxon>
        <taxon>Chitinophagales</taxon>
        <taxon>Chitinophagaceae</taxon>
        <taxon>Lacibacter</taxon>
    </lineage>
</organism>
<evidence type="ECO:0000256" key="4">
    <source>
        <dbReference type="ARBA" id="ARBA00022692"/>
    </source>
</evidence>
<dbReference type="InterPro" id="IPR023997">
    <property type="entry name" value="TonB-dep_OMP_SusC/RagA_CS"/>
</dbReference>
<dbReference type="InterPro" id="IPR012910">
    <property type="entry name" value="Plug_dom"/>
</dbReference>
<feature type="chain" id="PRO_5029008720" evidence="10">
    <location>
        <begin position="21"/>
        <end position="1012"/>
    </location>
</feature>
<dbReference type="AlphaFoldDB" id="A0A7G5XJD3"/>
<keyword evidence="10" id="KW-0732">Signal</keyword>
<dbReference type="Gene3D" id="2.60.40.1120">
    <property type="entry name" value="Carboxypeptidase-like, regulatory domain"/>
    <property type="match status" value="1"/>
</dbReference>
<evidence type="ECO:0000256" key="5">
    <source>
        <dbReference type="ARBA" id="ARBA00023077"/>
    </source>
</evidence>
<dbReference type="KEGG" id="lacs:H4075_05130"/>
<dbReference type="InterPro" id="IPR000531">
    <property type="entry name" value="Beta-barrel_TonB"/>
</dbReference>
<evidence type="ECO:0000313" key="14">
    <source>
        <dbReference type="Proteomes" id="UP000515344"/>
    </source>
</evidence>
<keyword evidence="7 8" id="KW-0998">Cell outer membrane</keyword>
<keyword evidence="6 8" id="KW-0472">Membrane</keyword>
<evidence type="ECO:0000256" key="9">
    <source>
        <dbReference type="RuleBase" id="RU003357"/>
    </source>
</evidence>
<dbReference type="RefSeq" id="WP_182804771.1">
    <property type="nucleotide sequence ID" value="NZ_CP060007.1"/>
</dbReference>
<accession>A0A7G5XJD3</accession>
<keyword evidence="13" id="KW-0675">Receptor</keyword>
<dbReference type="Gene3D" id="2.170.130.10">
    <property type="entry name" value="TonB-dependent receptor, plug domain"/>
    <property type="match status" value="1"/>
</dbReference>
<dbReference type="InterPro" id="IPR039426">
    <property type="entry name" value="TonB-dep_rcpt-like"/>
</dbReference>
<dbReference type="Pfam" id="PF13715">
    <property type="entry name" value="CarbopepD_reg_2"/>
    <property type="match status" value="1"/>
</dbReference>
<proteinExistence type="inferred from homology"/>
<keyword evidence="4 8" id="KW-0812">Transmembrane</keyword>
<dbReference type="FunFam" id="2.170.130.10:FF:000003">
    <property type="entry name" value="SusC/RagA family TonB-linked outer membrane protein"/>
    <property type="match status" value="1"/>
</dbReference>
<keyword evidence="5 9" id="KW-0798">TonB box</keyword>
<feature type="signal peptide" evidence="10">
    <location>
        <begin position="1"/>
        <end position="20"/>
    </location>
</feature>
<evidence type="ECO:0000259" key="12">
    <source>
        <dbReference type="Pfam" id="PF07715"/>
    </source>
</evidence>
<evidence type="ECO:0000259" key="11">
    <source>
        <dbReference type="Pfam" id="PF00593"/>
    </source>
</evidence>
<dbReference type="InterPro" id="IPR037066">
    <property type="entry name" value="Plug_dom_sf"/>
</dbReference>
<dbReference type="SUPFAM" id="SSF56935">
    <property type="entry name" value="Porins"/>
    <property type="match status" value="1"/>
</dbReference>
<dbReference type="InterPro" id="IPR008969">
    <property type="entry name" value="CarboxyPept-like_regulatory"/>
</dbReference>
<comment type="subcellular location">
    <subcellularLocation>
        <location evidence="1 8">Cell outer membrane</location>
        <topology evidence="1 8">Multi-pass membrane protein</topology>
    </subcellularLocation>
</comment>
<protein>
    <submittedName>
        <fullName evidence="13">TonB-dependent receptor</fullName>
    </submittedName>
</protein>
<evidence type="ECO:0000256" key="1">
    <source>
        <dbReference type="ARBA" id="ARBA00004571"/>
    </source>
</evidence>
<evidence type="ECO:0000256" key="6">
    <source>
        <dbReference type="ARBA" id="ARBA00023136"/>
    </source>
</evidence>
<feature type="domain" description="TonB-dependent receptor plug" evidence="12">
    <location>
        <begin position="114"/>
        <end position="220"/>
    </location>
</feature>
<dbReference type="Gene3D" id="2.40.170.20">
    <property type="entry name" value="TonB-dependent receptor, beta-barrel domain"/>
    <property type="match status" value="1"/>
</dbReference>
<reference evidence="14" key="1">
    <citation type="submission" date="2020-08" db="EMBL/GenBank/DDBJ databases">
        <title>Lacibacter sp. S13-6-6 genome sequencing.</title>
        <authorList>
            <person name="Jin L."/>
        </authorList>
    </citation>
    <scope>NUCLEOTIDE SEQUENCE [LARGE SCALE GENOMIC DNA]</scope>
    <source>
        <strain evidence="14">S13-6-6</strain>
    </source>
</reference>